<dbReference type="EMBL" id="JBHSMC010000020">
    <property type="protein sequence ID" value="MFC5466150.1"/>
    <property type="molecule type" value="Genomic_DNA"/>
</dbReference>
<comment type="similarity">
    <text evidence="1">Belongs to the HesB/IscA family.</text>
</comment>
<organism evidence="2 3">
    <name type="scientific">Lederbergia graminis</name>
    <dbReference type="NCBI Taxonomy" id="735518"/>
    <lineage>
        <taxon>Bacteria</taxon>
        <taxon>Bacillati</taxon>
        <taxon>Bacillota</taxon>
        <taxon>Bacilli</taxon>
        <taxon>Bacillales</taxon>
        <taxon>Bacillaceae</taxon>
        <taxon>Lederbergia</taxon>
    </lineage>
</organism>
<protein>
    <submittedName>
        <fullName evidence="2">HesB/YadR/YfhF family protein</fullName>
    </submittedName>
</protein>
<dbReference type="PIRSF" id="PIRSF034852">
    <property type="entry name" value="UCP034852"/>
    <property type="match status" value="1"/>
</dbReference>
<dbReference type="InterPro" id="IPR035903">
    <property type="entry name" value="HesB-like_dom_sf"/>
</dbReference>
<dbReference type="Proteomes" id="UP001596147">
    <property type="component" value="Unassembled WGS sequence"/>
</dbReference>
<evidence type="ECO:0000256" key="1">
    <source>
        <dbReference type="ARBA" id="ARBA00006718"/>
    </source>
</evidence>
<proteinExistence type="inferred from homology"/>
<gene>
    <name evidence="2" type="ORF">ACFPM4_15560</name>
</gene>
<reference evidence="3" key="1">
    <citation type="journal article" date="2019" name="Int. J. Syst. Evol. Microbiol.">
        <title>The Global Catalogue of Microorganisms (GCM) 10K type strain sequencing project: providing services to taxonomists for standard genome sequencing and annotation.</title>
        <authorList>
            <consortium name="The Broad Institute Genomics Platform"/>
            <consortium name="The Broad Institute Genome Sequencing Center for Infectious Disease"/>
            <person name="Wu L."/>
            <person name="Ma J."/>
        </authorList>
    </citation>
    <scope>NUCLEOTIDE SEQUENCE [LARGE SCALE GENOMIC DNA]</scope>
    <source>
        <strain evidence="3">CGMCC 1.12237</strain>
    </source>
</reference>
<dbReference type="RefSeq" id="WP_382353702.1">
    <property type="nucleotide sequence ID" value="NZ_JBHSMC010000020.1"/>
</dbReference>
<accession>A0ABW0LLK6</accession>
<keyword evidence="3" id="KW-1185">Reference proteome</keyword>
<comment type="caution">
    <text evidence="2">The sequence shown here is derived from an EMBL/GenBank/DDBJ whole genome shotgun (WGS) entry which is preliminary data.</text>
</comment>
<evidence type="ECO:0000313" key="3">
    <source>
        <dbReference type="Proteomes" id="UP001596147"/>
    </source>
</evidence>
<sequence>MQITISDNAISWFKESMKLQQGDKVKFYSQIYGSSPVQDKHALAFTKDNDPIDIAVRTEVEGIEFYVEDTDVWFFDGHDLKVDYDPDEDELKFDYVKPE</sequence>
<evidence type="ECO:0000313" key="2">
    <source>
        <dbReference type="EMBL" id="MFC5466150.1"/>
    </source>
</evidence>
<dbReference type="SUPFAM" id="SSF89360">
    <property type="entry name" value="HesB-like domain"/>
    <property type="match status" value="1"/>
</dbReference>
<name>A0ABW0LLK6_9BACI</name>
<dbReference type="InterPro" id="IPR008326">
    <property type="entry name" value="PdhI-like"/>
</dbReference>